<sequence length="68" mass="7673">MAAKNERAQIELFAAAAPEGPDPTVSARVDEATLRLARLIGRQMAREEFERRHQRQKTKEGADIKKRG</sequence>
<keyword evidence="3" id="KW-1185">Reference proteome</keyword>
<comment type="caution">
    <text evidence="2">The sequence shown here is derived from an EMBL/GenBank/DDBJ whole genome shotgun (WGS) entry which is preliminary data.</text>
</comment>
<feature type="region of interest" description="Disordered" evidence="1">
    <location>
        <begin position="46"/>
        <end position="68"/>
    </location>
</feature>
<evidence type="ECO:0000256" key="1">
    <source>
        <dbReference type="SAM" id="MobiDB-lite"/>
    </source>
</evidence>
<dbReference type="Proteomes" id="UP000324797">
    <property type="component" value="Unassembled WGS sequence"/>
</dbReference>
<organism evidence="2 3">
    <name type="scientific">Bradyrhizobium hipponense</name>
    <dbReference type="NCBI Taxonomy" id="2605638"/>
    <lineage>
        <taxon>Bacteria</taxon>
        <taxon>Pseudomonadati</taxon>
        <taxon>Pseudomonadota</taxon>
        <taxon>Alphaproteobacteria</taxon>
        <taxon>Hyphomicrobiales</taxon>
        <taxon>Nitrobacteraceae</taxon>
        <taxon>Bradyrhizobium</taxon>
    </lineage>
</organism>
<reference evidence="2 3" key="1">
    <citation type="submission" date="2019-08" db="EMBL/GenBank/DDBJ databases">
        <title>Bradyrhizobium hipponensis sp. nov., a rhizobium isolated from a Lupinus angustifolius root nodule in Tunisia.</title>
        <authorList>
            <person name="Off K."/>
            <person name="Rejili M."/>
            <person name="Mars M."/>
            <person name="Brachmann A."/>
            <person name="Marin M."/>
        </authorList>
    </citation>
    <scope>NUCLEOTIDE SEQUENCE [LARGE SCALE GENOMIC DNA]</scope>
    <source>
        <strain evidence="3">aSej3</strain>
    </source>
</reference>
<gene>
    <name evidence="2" type="ORF">FXV83_41505</name>
</gene>
<name>A0A5S4YKL0_9BRAD</name>
<evidence type="ECO:0000313" key="2">
    <source>
        <dbReference type="EMBL" id="TYO60859.1"/>
    </source>
</evidence>
<proteinExistence type="predicted"/>
<dbReference type="EMBL" id="VSTH01000265">
    <property type="protein sequence ID" value="TYO60859.1"/>
    <property type="molecule type" value="Genomic_DNA"/>
</dbReference>
<dbReference type="AlphaFoldDB" id="A0A5S4YKL0"/>
<evidence type="ECO:0000313" key="3">
    <source>
        <dbReference type="Proteomes" id="UP000324797"/>
    </source>
</evidence>
<protein>
    <submittedName>
        <fullName evidence="2">Uncharacterized protein</fullName>
    </submittedName>
</protein>
<accession>A0A5S4YKL0</accession>